<dbReference type="InterPro" id="IPR057727">
    <property type="entry name" value="WCX_dom"/>
</dbReference>
<dbReference type="PANTHER" id="PTHR34580:SF3">
    <property type="entry name" value="PROTEIN PAFB"/>
    <property type="match status" value="1"/>
</dbReference>
<name>A0A417Z9Y7_9MICO</name>
<evidence type="ECO:0000259" key="1">
    <source>
        <dbReference type="Pfam" id="PF13280"/>
    </source>
</evidence>
<dbReference type="PROSITE" id="PS52050">
    <property type="entry name" value="WYL"/>
    <property type="match status" value="1"/>
</dbReference>
<accession>A0A417Z9Y7</accession>
<evidence type="ECO:0000259" key="2">
    <source>
        <dbReference type="Pfam" id="PF25583"/>
    </source>
</evidence>
<evidence type="ECO:0000313" key="4">
    <source>
        <dbReference type="Proteomes" id="UP000285376"/>
    </source>
</evidence>
<gene>
    <name evidence="3" type="ORF">D1832_01800</name>
</gene>
<dbReference type="Pfam" id="PF13280">
    <property type="entry name" value="WYL"/>
    <property type="match status" value="1"/>
</dbReference>
<dbReference type="Proteomes" id="UP000285376">
    <property type="component" value="Unassembled WGS sequence"/>
</dbReference>
<dbReference type="InterPro" id="IPR026881">
    <property type="entry name" value="WYL_dom"/>
</dbReference>
<feature type="domain" description="WYL" evidence="1">
    <location>
        <begin position="152"/>
        <end position="217"/>
    </location>
</feature>
<dbReference type="Pfam" id="PF25583">
    <property type="entry name" value="WCX"/>
    <property type="match status" value="1"/>
</dbReference>
<dbReference type="PANTHER" id="PTHR34580">
    <property type="match status" value="1"/>
</dbReference>
<dbReference type="InterPro" id="IPR051534">
    <property type="entry name" value="CBASS_pafABC_assoc_protein"/>
</dbReference>
<reference evidence="3 4" key="1">
    <citation type="submission" date="2018-08" db="EMBL/GenBank/DDBJ databases">
        <title>Whole genome sequence analysis of Dermacoccus abyssi bacteria isolated from Deep Mariana trench Micromonospora spp reveals genes involved in the environmental adaptation and production of secondary metabolites.</title>
        <authorList>
            <person name="Abdel-Mageed W.M."/>
            <person name="Lehri B."/>
            <person name="Nouioui I."/>
            <person name="Goodfellow I."/>
            <person name="Jaspars M."/>
            <person name="Karlyshev A."/>
        </authorList>
    </citation>
    <scope>NUCLEOTIDE SEQUENCE [LARGE SCALE GENOMIC DNA]</scope>
    <source>
        <strain evidence="3 4">MT1.1</strain>
    </source>
</reference>
<protein>
    <submittedName>
        <fullName evidence="3">WYL domain-containing protein</fullName>
    </submittedName>
</protein>
<comment type="caution">
    <text evidence="3">The sequence shown here is derived from an EMBL/GenBank/DDBJ whole genome shotgun (WGS) entry which is preliminary data.</text>
</comment>
<dbReference type="EMBL" id="QWLM01000002">
    <property type="protein sequence ID" value="RHW47469.1"/>
    <property type="molecule type" value="Genomic_DNA"/>
</dbReference>
<sequence length="345" mass="38399">MASRSTPEAKTERLLNLVIALLYTRRALTKSAIRQAVRQYADAPNDEAFDRMFERDKDELRDLGIPLRTEHIDTFFEDETGYRIDRREYELPDLHFDADELAVLGLASRAWQQASLAGPAAAALRKLEALDIEHDAASVVGLEPRIRTAEPAFEAVKDAVMERCAITFDYRKGGGESTRRSLQPWTVTNRKGHWYVTGFDTDRDAPRVFRLSRIDGAVRKVGKPGSYEVPADHDAHSMIAGTERVADWAPAVLRVRIERGHSLVRRARTVGVVDDEWQLVDIEYADLGVLADEVASFGADVLVEQPLELRDAVISRLTGALQAMTSDAASSGATFAAADHQEERV</sequence>
<feature type="domain" description="WCX" evidence="2">
    <location>
        <begin position="251"/>
        <end position="321"/>
    </location>
</feature>
<dbReference type="RefSeq" id="WP_118912365.1">
    <property type="nucleotide sequence ID" value="NZ_CBCRVH010000002.1"/>
</dbReference>
<evidence type="ECO:0000313" key="3">
    <source>
        <dbReference type="EMBL" id="RHW47469.1"/>
    </source>
</evidence>
<proteinExistence type="predicted"/>
<dbReference type="AlphaFoldDB" id="A0A417Z9Y7"/>
<organism evidence="3 4">
    <name type="scientific">Dermacoccus abyssi</name>
    <dbReference type="NCBI Taxonomy" id="322596"/>
    <lineage>
        <taxon>Bacteria</taxon>
        <taxon>Bacillati</taxon>
        <taxon>Actinomycetota</taxon>
        <taxon>Actinomycetes</taxon>
        <taxon>Micrococcales</taxon>
        <taxon>Dermacoccaceae</taxon>
        <taxon>Dermacoccus</taxon>
    </lineage>
</organism>